<organism evidence="2 3">
    <name type="scientific">Sphagnum jensenii</name>
    <dbReference type="NCBI Taxonomy" id="128206"/>
    <lineage>
        <taxon>Eukaryota</taxon>
        <taxon>Viridiplantae</taxon>
        <taxon>Streptophyta</taxon>
        <taxon>Embryophyta</taxon>
        <taxon>Bryophyta</taxon>
        <taxon>Sphagnophytina</taxon>
        <taxon>Sphagnopsida</taxon>
        <taxon>Sphagnales</taxon>
        <taxon>Sphagnaceae</taxon>
        <taxon>Sphagnum</taxon>
    </lineage>
</organism>
<evidence type="ECO:0000313" key="3">
    <source>
        <dbReference type="Proteomes" id="UP001497444"/>
    </source>
</evidence>
<feature type="coiled-coil region" evidence="1">
    <location>
        <begin position="165"/>
        <end position="206"/>
    </location>
</feature>
<evidence type="ECO:0000256" key="1">
    <source>
        <dbReference type="SAM" id="Coils"/>
    </source>
</evidence>
<dbReference type="PANTHER" id="PTHR35689">
    <property type="entry name" value="EARLY ENDOSOME ANTIGEN"/>
    <property type="match status" value="1"/>
</dbReference>
<feature type="coiled-coil region" evidence="1">
    <location>
        <begin position="272"/>
        <end position="320"/>
    </location>
</feature>
<sequence>MEVQQCTPLLAELDDYMQETIFHMLGSCNVSQRQQNRSKSLVQHLHRRLSELEYKCAKSKEEACLNAQALKRQVAESQKLAEQCKILSQECVRLENECALYNNDREVFQDAADEAEDRAALAEQRAILAEQRVHALLLELESLKQSSAEEEDCNAQQEALVGDLIIGLRSRLADIEAENQSLQNKLMEVEAEAKCYKNSIAELQEMQSASEMMEALWKDEQTVHSTVSSAIMAGVIRALEEERDDIVISFNWQQGTDHKQSKAKLQAYQEWMKVAEIREQALLLEAQALRQELAGCKNNLEKAEDEVHLLADENKELRWMLRFRCSSCSDYISSPLPGKGVRINAMAQNPMERLFTNGMDKRRQQQQQQQQQGNPSLPCEATHQCAEYTINNILLSVVQWCSQRHSLHHFLLQTRD</sequence>
<evidence type="ECO:0000313" key="2">
    <source>
        <dbReference type="EMBL" id="CAK9261060.1"/>
    </source>
</evidence>
<proteinExistence type="predicted"/>
<dbReference type="PANTHER" id="PTHR35689:SF1">
    <property type="entry name" value="EARLY ENDOSOME ANTIGEN"/>
    <property type="match status" value="1"/>
</dbReference>
<accession>A0ABP0W6X3</accession>
<feature type="coiled-coil region" evidence="1">
    <location>
        <begin position="42"/>
        <end position="132"/>
    </location>
</feature>
<keyword evidence="3" id="KW-1185">Reference proteome</keyword>
<gene>
    <name evidence="2" type="ORF">CSSPJE1EN1_LOCUS6538</name>
</gene>
<dbReference type="Proteomes" id="UP001497444">
    <property type="component" value="Chromosome 13"/>
</dbReference>
<name>A0ABP0W6X3_9BRYO</name>
<protein>
    <submittedName>
        <fullName evidence="2">Uncharacterized protein</fullName>
    </submittedName>
</protein>
<reference evidence="2" key="1">
    <citation type="submission" date="2024-02" db="EMBL/GenBank/DDBJ databases">
        <authorList>
            <consortium name="ELIXIR-Norway"/>
            <consortium name="Elixir Norway"/>
        </authorList>
    </citation>
    <scope>NUCLEOTIDE SEQUENCE</scope>
</reference>
<dbReference type="EMBL" id="OZ020108">
    <property type="protein sequence ID" value="CAK9261060.1"/>
    <property type="molecule type" value="Genomic_DNA"/>
</dbReference>
<keyword evidence="1" id="KW-0175">Coiled coil</keyword>